<dbReference type="AlphaFoldDB" id="A0A6B0TTM4"/>
<sequence>MEARTKSVEDWFSMIREGLLTLPRFQRFEAWRPNQIEGVLENMLRVPLLPIGALLILEVGDKELFHSRPISGAPEPKGMPQMNLLDGQQRMTAVWRSLTDDYDEFTVFVSLENDEQPEIEIVKRYLNKSGKRMPLWADNPPECLERHLFPVSILCPGSKGEQAMDEWTERAETSKSTDKAIMRLRQRMASYPIPFLSLPVTTEQETALDVFIKMNTSASPLKDFDIVVAQLEGAVGDSLHDMIGELHEEVPAAGDYGKIEDTALAIGALLNGKPPLKRTYLDPEFGSELAAVWDQVVLGMKRGVAFLRDEAIFNEKLLPTEVIVYLTSALWANVPIDGVDQEGRARTLIRKAIWRASFTDRYLKTATTRAFADYKAILAEITDPTTDAQADLFDEAQNPLPQPAELIRGGWPSRKDRLGRAIMAVSLYGGGYDFADGAKATAENVRFREYHHVYPRALLQDNFPDHEVNSALNCSLISWKTNRKIAAKTPKQYLEERAQDANATEDQVRHRLESHLVPYDDLVSGDFKSFVEARAERVHAAMVKLADGSLP</sequence>
<dbReference type="PANTHER" id="PTHR37292:SF2">
    <property type="entry name" value="DUF262 DOMAIN-CONTAINING PROTEIN"/>
    <property type="match status" value="1"/>
</dbReference>
<keyword evidence="3" id="KW-1185">Reference proteome</keyword>
<evidence type="ECO:0000313" key="3">
    <source>
        <dbReference type="Proteomes" id="UP000436016"/>
    </source>
</evidence>
<feature type="domain" description="GmrSD restriction endonucleases N-terminal" evidence="1">
    <location>
        <begin position="8"/>
        <end position="231"/>
    </location>
</feature>
<dbReference type="RefSeq" id="WP_160853091.1">
    <property type="nucleotide sequence ID" value="NZ_WUWG01000002.1"/>
</dbReference>
<dbReference type="EMBL" id="WUWG01000002">
    <property type="protein sequence ID" value="MXU65008.1"/>
    <property type="molecule type" value="Genomic_DNA"/>
</dbReference>
<evidence type="ECO:0000313" key="2">
    <source>
        <dbReference type="EMBL" id="MXU65008.1"/>
    </source>
</evidence>
<reference evidence="2 3" key="1">
    <citation type="submission" date="2019-12" db="EMBL/GenBank/DDBJ databases">
        <title>Strain KN286 was isolated from seawater, which was collected from Caroline Seamount in the tropical western Pacific.</title>
        <authorList>
            <person name="Wang Q."/>
        </authorList>
    </citation>
    <scope>NUCLEOTIDE SEQUENCE [LARGE SCALE GENOMIC DNA]</scope>
    <source>
        <strain evidence="2 3">KN286</strain>
    </source>
</reference>
<protein>
    <submittedName>
        <fullName evidence="2">DUF262 domain-containing protein</fullName>
    </submittedName>
</protein>
<dbReference type="Pfam" id="PF03235">
    <property type="entry name" value="GmrSD_N"/>
    <property type="match status" value="1"/>
</dbReference>
<dbReference type="PANTHER" id="PTHR37292">
    <property type="entry name" value="VNG6097C"/>
    <property type="match status" value="1"/>
</dbReference>
<evidence type="ECO:0000259" key="1">
    <source>
        <dbReference type="Pfam" id="PF03235"/>
    </source>
</evidence>
<dbReference type="Proteomes" id="UP000436016">
    <property type="component" value="Unassembled WGS sequence"/>
</dbReference>
<accession>A0A6B0TTM4</accession>
<organism evidence="2 3">
    <name type="scientific">Oceanomicrobium pacificus</name>
    <dbReference type="NCBI Taxonomy" id="2692916"/>
    <lineage>
        <taxon>Bacteria</taxon>
        <taxon>Pseudomonadati</taxon>
        <taxon>Pseudomonadota</taxon>
        <taxon>Alphaproteobacteria</taxon>
        <taxon>Rhodobacterales</taxon>
        <taxon>Paracoccaceae</taxon>
        <taxon>Oceanomicrobium</taxon>
    </lineage>
</organism>
<proteinExistence type="predicted"/>
<gene>
    <name evidence="2" type="ORF">GSH16_06090</name>
</gene>
<name>A0A6B0TTM4_9RHOB</name>
<comment type="caution">
    <text evidence="2">The sequence shown here is derived from an EMBL/GenBank/DDBJ whole genome shotgun (WGS) entry which is preliminary data.</text>
</comment>
<dbReference type="InterPro" id="IPR004919">
    <property type="entry name" value="GmrSD_N"/>
</dbReference>